<keyword evidence="1" id="KW-0812">Transmembrane</keyword>
<dbReference type="AlphaFoldDB" id="A0A1B7XER2"/>
<feature type="transmembrane region" description="Helical" evidence="1">
    <location>
        <begin position="44"/>
        <end position="65"/>
    </location>
</feature>
<keyword evidence="1" id="KW-1133">Transmembrane helix</keyword>
<evidence type="ECO:0000313" key="3">
    <source>
        <dbReference type="Proteomes" id="UP000091979"/>
    </source>
</evidence>
<comment type="caution">
    <text evidence="2">The sequence shown here is derived from an EMBL/GenBank/DDBJ whole genome shotgun (WGS) entry which is preliminary data.</text>
</comment>
<dbReference type="Proteomes" id="UP000091979">
    <property type="component" value="Unassembled WGS sequence"/>
</dbReference>
<evidence type="ECO:0000256" key="1">
    <source>
        <dbReference type="SAM" id="Phobius"/>
    </source>
</evidence>
<dbReference type="OrthoDB" id="1442233at2"/>
<reference evidence="2 3" key="1">
    <citation type="submission" date="2015-01" db="EMBL/GenBank/DDBJ databases">
        <title>Desulfovibrio sp. JC271 draft genome sequence.</title>
        <authorList>
            <person name="Shivani Y."/>
            <person name="Subhash Y."/>
            <person name="Sasikala C."/>
            <person name="Ramana C.V."/>
        </authorList>
    </citation>
    <scope>NUCLEOTIDE SEQUENCE [LARGE SCALE GENOMIC DNA]</scope>
    <source>
        <strain evidence="2 3">JC271</strain>
    </source>
</reference>
<sequence>MNYQKAESMTDLFWRKTRNPLTFWPRIILTLLIFIAFWSQAVWWIIFLFFVEAGIMFFSPPAMQYDHWLTRATDGFRIWSVVRSVAERNTMLLMFLFPVVAFFSAIWMHEWFWIFFFGVQLIIGKLLLIRRFMAMANAIEYDVQTGLTDEDLQFIISRCNLTN</sequence>
<evidence type="ECO:0000313" key="2">
    <source>
        <dbReference type="EMBL" id="OBQ52663.1"/>
    </source>
</evidence>
<feature type="transmembrane region" description="Helical" evidence="1">
    <location>
        <begin position="21"/>
        <end position="38"/>
    </location>
</feature>
<proteinExistence type="predicted"/>
<dbReference type="EMBL" id="JXMS01000009">
    <property type="protein sequence ID" value="OBQ52663.1"/>
    <property type="molecule type" value="Genomic_DNA"/>
</dbReference>
<organism evidence="2 3">
    <name type="scientific">Halodesulfovibrio spirochaetisodalis</name>
    <dbReference type="NCBI Taxonomy" id="1560234"/>
    <lineage>
        <taxon>Bacteria</taxon>
        <taxon>Pseudomonadati</taxon>
        <taxon>Thermodesulfobacteriota</taxon>
        <taxon>Desulfovibrionia</taxon>
        <taxon>Desulfovibrionales</taxon>
        <taxon>Desulfovibrionaceae</taxon>
        <taxon>Halodesulfovibrio</taxon>
    </lineage>
</organism>
<feature type="transmembrane region" description="Helical" evidence="1">
    <location>
        <begin position="111"/>
        <end position="129"/>
    </location>
</feature>
<dbReference type="PATRIC" id="fig|1560234.3.peg.3323"/>
<keyword evidence="3" id="KW-1185">Reference proteome</keyword>
<name>A0A1B7XER2_9BACT</name>
<dbReference type="RefSeq" id="WP_066853871.1">
    <property type="nucleotide sequence ID" value="NZ_JXMS01000009.1"/>
</dbReference>
<accession>A0A1B7XER2</accession>
<feature type="transmembrane region" description="Helical" evidence="1">
    <location>
        <begin position="86"/>
        <end position="105"/>
    </location>
</feature>
<keyword evidence="1" id="KW-0472">Membrane</keyword>
<gene>
    <name evidence="2" type="ORF">SP90_06730</name>
</gene>
<protein>
    <submittedName>
        <fullName evidence="2">Uncharacterized protein</fullName>
    </submittedName>
</protein>